<dbReference type="Proteomes" id="UP000315226">
    <property type="component" value="Unassembled WGS sequence"/>
</dbReference>
<reference evidence="3 4" key="1">
    <citation type="submission" date="2019-06" db="EMBL/GenBank/DDBJ databases">
        <title>Whole genome shotgun sequence of Streptomyces gardneri NBRC 12865.</title>
        <authorList>
            <person name="Hosoyama A."/>
            <person name="Uohara A."/>
            <person name="Ohji S."/>
            <person name="Ichikawa N."/>
        </authorList>
    </citation>
    <scope>NUCLEOTIDE SEQUENCE [LARGE SCALE GENOMIC DNA]</scope>
    <source>
        <strain evidence="3 4">NBRC 12865</strain>
    </source>
</reference>
<sequence length="99" mass="9797">MQRPNAAQLAYGSATVALATVALLLLSRTTTTLGIAVICAAGLLLGVLVAVTMPVRARPVKTSAAPVPAAPPAPSSLGNEEIRIPAARVGAGADTRIGS</sequence>
<keyword evidence="2" id="KW-0472">Membrane</keyword>
<accession>A0A4Y3RPS0</accession>
<feature type="transmembrane region" description="Helical" evidence="2">
    <location>
        <begin position="33"/>
        <end position="53"/>
    </location>
</feature>
<keyword evidence="2" id="KW-1133">Transmembrane helix</keyword>
<name>A0A4Y3RPS0_9ACTN</name>
<protein>
    <submittedName>
        <fullName evidence="3">Uncharacterized protein</fullName>
    </submittedName>
</protein>
<keyword evidence="2" id="KW-0812">Transmembrane</keyword>
<dbReference type="EMBL" id="BJMN01000032">
    <property type="protein sequence ID" value="GEB59324.1"/>
    <property type="molecule type" value="Genomic_DNA"/>
</dbReference>
<evidence type="ECO:0000256" key="2">
    <source>
        <dbReference type="SAM" id="Phobius"/>
    </source>
</evidence>
<evidence type="ECO:0000256" key="1">
    <source>
        <dbReference type="SAM" id="MobiDB-lite"/>
    </source>
</evidence>
<feature type="region of interest" description="Disordered" evidence="1">
    <location>
        <begin position="61"/>
        <end position="81"/>
    </location>
</feature>
<gene>
    <name evidence="3" type="ORF">SGA01_49290</name>
</gene>
<dbReference type="AlphaFoldDB" id="A0A4Y3RPS0"/>
<keyword evidence="4" id="KW-1185">Reference proteome</keyword>
<evidence type="ECO:0000313" key="4">
    <source>
        <dbReference type="Proteomes" id="UP000315226"/>
    </source>
</evidence>
<organism evidence="3 4">
    <name type="scientific">Streptomyces gardneri</name>
    <dbReference type="NCBI Taxonomy" id="66892"/>
    <lineage>
        <taxon>Bacteria</taxon>
        <taxon>Bacillati</taxon>
        <taxon>Actinomycetota</taxon>
        <taxon>Actinomycetes</taxon>
        <taxon>Kitasatosporales</taxon>
        <taxon>Streptomycetaceae</taxon>
        <taxon>Streptomyces</taxon>
    </lineage>
</organism>
<comment type="caution">
    <text evidence="3">The sequence shown here is derived from an EMBL/GenBank/DDBJ whole genome shotgun (WGS) entry which is preliminary data.</text>
</comment>
<proteinExistence type="predicted"/>
<feature type="transmembrane region" description="Helical" evidence="2">
    <location>
        <begin position="9"/>
        <end position="27"/>
    </location>
</feature>
<dbReference type="RefSeq" id="WP_141298516.1">
    <property type="nucleotide sequence ID" value="NZ_BJMN01000032.1"/>
</dbReference>
<evidence type="ECO:0000313" key="3">
    <source>
        <dbReference type="EMBL" id="GEB59324.1"/>
    </source>
</evidence>